<dbReference type="SUPFAM" id="SSF46626">
    <property type="entry name" value="Cytochrome c"/>
    <property type="match status" value="2"/>
</dbReference>
<evidence type="ECO:0000313" key="10">
    <source>
        <dbReference type="Proteomes" id="UP000199356"/>
    </source>
</evidence>
<sequence length="247" mass="26172">MEEPPSKTLFQGSSAPPGNPDPGRGASIALEGQGCDADGGECSPCFTCHGRDGAGDPVAGIPRLHGQSWLYMYGALQDFASGERPHPTMTDVAQSLSLNAMRDVAAYYAMQDLDTPYESAAADARLEPGYEQIVRGGVLASVGDASRGIQACVNCHGPNGRGLPPVYPYLAGQYRDYLEMQLKAFAKGERGGGRLGIMQDIAQRMTTSEIEDVAAYFASVRPVEHPRQSIAADAPPDAGPVQQEARQ</sequence>
<reference evidence="9 10" key="1">
    <citation type="submission" date="2016-10" db="EMBL/GenBank/DDBJ databases">
        <authorList>
            <person name="de Groot N.N."/>
        </authorList>
    </citation>
    <scope>NUCLEOTIDE SEQUENCE [LARGE SCALE GENOMIC DNA]</scope>
    <source>
        <strain evidence="9 10">DSM 19547</strain>
    </source>
</reference>
<name>A0A1I5RSE3_9RHOB</name>
<dbReference type="Proteomes" id="UP000199356">
    <property type="component" value="Unassembled WGS sequence"/>
</dbReference>
<dbReference type="STRING" id="441119.SAMN04488047_10960"/>
<dbReference type="Gene3D" id="1.10.760.10">
    <property type="entry name" value="Cytochrome c-like domain"/>
    <property type="match status" value="2"/>
</dbReference>
<dbReference type="InterPro" id="IPR036909">
    <property type="entry name" value="Cyt_c-like_dom_sf"/>
</dbReference>
<dbReference type="PANTHER" id="PTHR33751">
    <property type="entry name" value="CBB3-TYPE CYTOCHROME C OXIDASE SUBUNIT FIXP"/>
    <property type="match status" value="1"/>
</dbReference>
<evidence type="ECO:0000256" key="6">
    <source>
        <dbReference type="PROSITE-ProRule" id="PRU00433"/>
    </source>
</evidence>
<keyword evidence="4" id="KW-0249">Electron transport</keyword>
<evidence type="ECO:0000256" key="3">
    <source>
        <dbReference type="ARBA" id="ARBA00022723"/>
    </source>
</evidence>
<protein>
    <submittedName>
        <fullName evidence="9">Cytochrome c</fullName>
    </submittedName>
</protein>
<gene>
    <name evidence="9" type="ORF">SAMN04488047_10960</name>
</gene>
<feature type="domain" description="Cytochrome c" evidence="8">
    <location>
        <begin position="131"/>
        <end position="221"/>
    </location>
</feature>
<evidence type="ECO:0000256" key="2">
    <source>
        <dbReference type="ARBA" id="ARBA00022617"/>
    </source>
</evidence>
<dbReference type="Pfam" id="PF00034">
    <property type="entry name" value="Cytochrom_C"/>
    <property type="match status" value="1"/>
</dbReference>
<feature type="region of interest" description="Disordered" evidence="7">
    <location>
        <begin position="226"/>
        <end position="247"/>
    </location>
</feature>
<dbReference type="AlphaFoldDB" id="A0A1I5RSE3"/>
<evidence type="ECO:0000256" key="1">
    <source>
        <dbReference type="ARBA" id="ARBA00022448"/>
    </source>
</evidence>
<dbReference type="PANTHER" id="PTHR33751:SF9">
    <property type="entry name" value="CYTOCHROME C4"/>
    <property type="match status" value="1"/>
</dbReference>
<organism evidence="9 10">
    <name type="scientific">Tranquillimonas alkanivorans</name>
    <dbReference type="NCBI Taxonomy" id="441119"/>
    <lineage>
        <taxon>Bacteria</taxon>
        <taxon>Pseudomonadati</taxon>
        <taxon>Pseudomonadota</taxon>
        <taxon>Alphaproteobacteria</taxon>
        <taxon>Rhodobacterales</taxon>
        <taxon>Roseobacteraceae</taxon>
        <taxon>Tranquillimonas</taxon>
    </lineage>
</organism>
<keyword evidence="1" id="KW-0813">Transport</keyword>
<dbReference type="GO" id="GO:0046872">
    <property type="term" value="F:metal ion binding"/>
    <property type="evidence" value="ECO:0007669"/>
    <property type="project" value="UniProtKB-KW"/>
</dbReference>
<keyword evidence="5 6" id="KW-0408">Iron</keyword>
<evidence type="ECO:0000256" key="4">
    <source>
        <dbReference type="ARBA" id="ARBA00022982"/>
    </source>
</evidence>
<dbReference type="InterPro" id="IPR050597">
    <property type="entry name" value="Cytochrome_c_Oxidase_Subunit"/>
</dbReference>
<proteinExistence type="predicted"/>
<dbReference type="InterPro" id="IPR009056">
    <property type="entry name" value="Cyt_c-like_dom"/>
</dbReference>
<keyword evidence="10" id="KW-1185">Reference proteome</keyword>
<evidence type="ECO:0000256" key="7">
    <source>
        <dbReference type="SAM" id="MobiDB-lite"/>
    </source>
</evidence>
<evidence type="ECO:0000256" key="5">
    <source>
        <dbReference type="ARBA" id="ARBA00023004"/>
    </source>
</evidence>
<accession>A0A1I5RSE3</accession>
<feature type="domain" description="Cytochrome c" evidence="8">
    <location>
        <begin position="20"/>
        <end position="112"/>
    </location>
</feature>
<dbReference type="EMBL" id="FOXA01000009">
    <property type="protein sequence ID" value="SFP61300.1"/>
    <property type="molecule type" value="Genomic_DNA"/>
</dbReference>
<evidence type="ECO:0000259" key="8">
    <source>
        <dbReference type="PROSITE" id="PS51007"/>
    </source>
</evidence>
<keyword evidence="2 6" id="KW-0349">Heme</keyword>
<evidence type="ECO:0000313" key="9">
    <source>
        <dbReference type="EMBL" id="SFP61300.1"/>
    </source>
</evidence>
<feature type="region of interest" description="Disordered" evidence="7">
    <location>
        <begin position="1"/>
        <end position="26"/>
    </location>
</feature>
<keyword evidence="3 6" id="KW-0479">Metal-binding</keyword>
<dbReference type="GO" id="GO:0009055">
    <property type="term" value="F:electron transfer activity"/>
    <property type="evidence" value="ECO:0007669"/>
    <property type="project" value="InterPro"/>
</dbReference>
<dbReference type="PROSITE" id="PS51007">
    <property type="entry name" value="CYTC"/>
    <property type="match status" value="2"/>
</dbReference>
<dbReference type="GO" id="GO:0020037">
    <property type="term" value="F:heme binding"/>
    <property type="evidence" value="ECO:0007669"/>
    <property type="project" value="InterPro"/>
</dbReference>